<feature type="non-terminal residue" evidence="1">
    <location>
        <position position="1"/>
    </location>
</feature>
<sequence length="54" mass="6186">TWVNNVLVVTPKHNIDIPKVKEFKGSWVTRDVNNFLQGIGQCFHVVSMVDFVTK</sequence>
<organism evidence="1 2">
    <name type="scientific">Gossypium raimondii</name>
    <name type="common">Peruvian cotton</name>
    <name type="synonym">Gossypium klotzschianum subsp. raimondii</name>
    <dbReference type="NCBI Taxonomy" id="29730"/>
    <lineage>
        <taxon>Eukaryota</taxon>
        <taxon>Viridiplantae</taxon>
        <taxon>Streptophyta</taxon>
        <taxon>Embryophyta</taxon>
        <taxon>Tracheophyta</taxon>
        <taxon>Spermatophyta</taxon>
        <taxon>Magnoliopsida</taxon>
        <taxon>eudicotyledons</taxon>
        <taxon>Gunneridae</taxon>
        <taxon>Pentapetalae</taxon>
        <taxon>rosids</taxon>
        <taxon>malvids</taxon>
        <taxon>Malvales</taxon>
        <taxon>Malvaceae</taxon>
        <taxon>Malvoideae</taxon>
        <taxon>Gossypium</taxon>
    </lineage>
</organism>
<protein>
    <submittedName>
        <fullName evidence="1">Uncharacterized protein</fullName>
    </submittedName>
</protein>
<gene>
    <name evidence="1" type="ORF">Gorai_012827</name>
</gene>
<dbReference type="Proteomes" id="UP000593578">
    <property type="component" value="Unassembled WGS sequence"/>
</dbReference>
<evidence type="ECO:0000313" key="2">
    <source>
        <dbReference type="Proteomes" id="UP000593578"/>
    </source>
</evidence>
<proteinExistence type="predicted"/>
<dbReference type="AlphaFoldDB" id="A0A7J8Q3F7"/>
<feature type="non-terminal residue" evidence="1">
    <location>
        <position position="54"/>
    </location>
</feature>
<name>A0A7J8Q3F7_GOSRA</name>
<comment type="caution">
    <text evidence="1">The sequence shown here is derived from an EMBL/GenBank/DDBJ whole genome shotgun (WGS) entry which is preliminary data.</text>
</comment>
<dbReference type="EMBL" id="JABEZZ010000009">
    <property type="protein sequence ID" value="MBA0595978.1"/>
    <property type="molecule type" value="Genomic_DNA"/>
</dbReference>
<accession>A0A7J8Q3F7</accession>
<reference evidence="1 2" key="1">
    <citation type="journal article" date="2019" name="Genome Biol. Evol.">
        <title>Insights into the evolution of the New World diploid cottons (Gossypium, subgenus Houzingenia) based on genome sequencing.</title>
        <authorList>
            <person name="Grover C.E."/>
            <person name="Arick M.A. 2nd"/>
            <person name="Thrash A."/>
            <person name="Conover J.L."/>
            <person name="Sanders W.S."/>
            <person name="Peterson D.G."/>
            <person name="Frelichowski J.E."/>
            <person name="Scheffler J.A."/>
            <person name="Scheffler B.E."/>
            <person name="Wendel J.F."/>
        </authorList>
    </citation>
    <scope>NUCLEOTIDE SEQUENCE [LARGE SCALE GENOMIC DNA]</scope>
    <source>
        <strain evidence="1">8</strain>
        <tissue evidence="1">Leaf</tissue>
    </source>
</reference>
<evidence type="ECO:0000313" key="1">
    <source>
        <dbReference type="EMBL" id="MBA0595978.1"/>
    </source>
</evidence>